<dbReference type="HOGENOM" id="CLU_1188365_0_0_3"/>
<dbReference type="STRING" id="1173027.Mic7113_1794"/>
<dbReference type="KEGG" id="mic:Mic7113_1794"/>
<evidence type="ECO:0000259" key="1">
    <source>
        <dbReference type="Pfam" id="PF14206"/>
    </source>
</evidence>
<sequence>MNAEILYPCPCCGYMTLNQEPPGTYLICPICFWEDDAEQDFSSNRVSLRQAQRNFIEFGACEREWLKDVRHPTSNDQRAPGWETIDILAEKTRLLLIEKITAAFDGVSRQNGISLHAARALDDYSSLEEAKKIGREMDRDTQWQEVPDKWLMQFQDIFPFLDPKGFRYYIPAYMVWSLKEPKASSSNSLSSLMWALENKSRHFQPHLEILNQEQLQVVSDYIDFVNNYIY</sequence>
<proteinExistence type="predicted"/>
<organism evidence="2 3">
    <name type="scientific">Allocoleopsis franciscana PCC 7113</name>
    <dbReference type="NCBI Taxonomy" id="1173027"/>
    <lineage>
        <taxon>Bacteria</taxon>
        <taxon>Bacillati</taxon>
        <taxon>Cyanobacteriota</taxon>
        <taxon>Cyanophyceae</taxon>
        <taxon>Coleofasciculales</taxon>
        <taxon>Coleofasciculaceae</taxon>
        <taxon>Allocoleopsis</taxon>
        <taxon>Allocoleopsis franciscana</taxon>
    </lineage>
</organism>
<evidence type="ECO:0000313" key="2">
    <source>
        <dbReference type="EMBL" id="AFZ17652.1"/>
    </source>
</evidence>
<accession>K9WDR6</accession>
<keyword evidence="3" id="KW-1185">Reference proteome</keyword>
<feature type="domain" description="Cysteine-rich CPCC" evidence="1">
    <location>
        <begin position="7"/>
        <end position="75"/>
    </location>
</feature>
<dbReference type="EMBL" id="CP003630">
    <property type="protein sequence ID" value="AFZ17652.1"/>
    <property type="molecule type" value="Genomic_DNA"/>
</dbReference>
<evidence type="ECO:0000313" key="3">
    <source>
        <dbReference type="Proteomes" id="UP000010471"/>
    </source>
</evidence>
<dbReference type="PATRIC" id="fig|1173027.3.peg.1982"/>
<protein>
    <recommendedName>
        <fullName evidence="1">Cysteine-rich CPCC domain-containing protein</fullName>
    </recommendedName>
</protein>
<dbReference type="Pfam" id="PF20461">
    <property type="entry name" value="DUF6714"/>
    <property type="match status" value="1"/>
</dbReference>
<dbReference type="InterPro" id="IPR025983">
    <property type="entry name" value="Cys_rich_CPCC"/>
</dbReference>
<dbReference type="eggNOG" id="ENOG5032ZW6">
    <property type="taxonomic scope" value="Bacteria"/>
</dbReference>
<dbReference type="InterPro" id="IPR046560">
    <property type="entry name" value="DUF6714"/>
</dbReference>
<dbReference type="Proteomes" id="UP000010471">
    <property type="component" value="Chromosome"/>
</dbReference>
<dbReference type="AlphaFoldDB" id="K9WDR6"/>
<reference evidence="2 3" key="1">
    <citation type="submission" date="2012-06" db="EMBL/GenBank/DDBJ databases">
        <title>Finished chromosome of genome of Microcoleus sp. PCC 7113.</title>
        <authorList>
            <consortium name="US DOE Joint Genome Institute"/>
            <person name="Gugger M."/>
            <person name="Coursin T."/>
            <person name="Rippka R."/>
            <person name="Tandeau De Marsac N."/>
            <person name="Huntemann M."/>
            <person name="Wei C.-L."/>
            <person name="Han J."/>
            <person name="Detter J.C."/>
            <person name="Han C."/>
            <person name="Tapia R."/>
            <person name="Chen A."/>
            <person name="Kyrpides N."/>
            <person name="Mavromatis K."/>
            <person name="Markowitz V."/>
            <person name="Szeto E."/>
            <person name="Ivanova N."/>
            <person name="Pagani I."/>
            <person name="Pati A."/>
            <person name="Goodwin L."/>
            <person name="Nordberg H.P."/>
            <person name="Cantor M.N."/>
            <person name="Hua S.X."/>
            <person name="Woyke T."/>
            <person name="Kerfeld C.A."/>
        </authorList>
    </citation>
    <scope>NUCLEOTIDE SEQUENCE [LARGE SCALE GENOMIC DNA]</scope>
    <source>
        <strain evidence="2 3">PCC 7113</strain>
    </source>
</reference>
<name>K9WDR6_9CYAN</name>
<gene>
    <name evidence="2" type="ORF">Mic7113_1794</name>
</gene>
<dbReference type="Pfam" id="PF14206">
    <property type="entry name" value="Cys_rich_CPCC"/>
    <property type="match status" value="1"/>
</dbReference>